<keyword evidence="3" id="KW-1185">Reference proteome</keyword>
<dbReference type="EMBL" id="JAVDVX010000006">
    <property type="protein sequence ID" value="MDR7091234.1"/>
    <property type="molecule type" value="Genomic_DNA"/>
</dbReference>
<name>A0ABU1V1D4_9GAMM</name>
<organism evidence="2 3">
    <name type="scientific">Cellvibrio fibrivorans</name>
    <dbReference type="NCBI Taxonomy" id="126350"/>
    <lineage>
        <taxon>Bacteria</taxon>
        <taxon>Pseudomonadati</taxon>
        <taxon>Pseudomonadota</taxon>
        <taxon>Gammaproteobacteria</taxon>
        <taxon>Cellvibrionales</taxon>
        <taxon>Cellvibrionaceae</taxon>
        <taxon>Cellvibrio</taxon>
    </lineage>
</organism>
<comment type="caution">
    <text evidence="2">The sequence shown here is derived from an EMBL/GenBank/DDBJ whole genome shotgun (WGS) entry which is preliminary data.</text>
</comment>
<dbReference type="SUPFAM" id="SSF110857">
    <property type="entry name" value="Gamma-glutamyl cyclotransferase-like"/>
    <property type="match status" value="1"/>
</dbReference>
<dbReference type="InterPro" id="IPR009288">
    <property type="entry name" value="AIG2-like_dom"/>
</dbReference>
<dbReference type="CDD" id="cd06661">
    <property type="entry name" value="GGCT_like"/>
    <property type="match status" value="1"/>
</dbReference>
<gene>
    <name evidence="2" type="ORF">J2X05_003269</name>
</gene>
<feature type="domain" description="Gamma-glutamylcyclotransferase AIG2-like" evidence="1">
    <location>
        <begin position="12"/>
        <end position="134"/>
    </location>
</feature>
<dbReference type="RefSeq" id="WP_310074327.1">
    <property type="nucleotide sequence ID" value="NZ_JAVDVX010000006.1"/>
</dbReference>
<dbReference type="Gene3D" id="3.10.490.10">
    <property type="entry name" value="Gamma-glutamyl cyclotransferase-like"/>
    <property type="match status" value="1"/>
</dbReference>
<accession>A0ABU1V1D4</accession>
<reference evidence="2 3" key="1">
    <citation type="submission" date="2023-07" db="EMBL/GenBank/DDBJ databases">
        <title>Sorghum-associated microbial communities from plants grown in Nebraska, USA.</title>
        <authorList>
            <person name="Schachtman D."/>
        </authorList>
    </citation>
    <scope>NUCLEOTIDE SEQUENCE [LARGE SCALE GENOMIC DNA]</scope>
    <source>
        <strain evidence="2 3">BE190</strain>
    </source>
</reference>
<dbReference type="Pfam" id="PF06094">
    <property type="entry name" value="GGACT"/>
    <property type="match status" value="1"/>
</dbReference>
<dbReference type="InterPro" id="IPR036568">
    <property type="entry name" value="GGCT-like_sf"/>
</dbReference>
<sequence length="136" mass="15479">MLRPIFMQTEYIFVYGTLRRACTTGAHQTYLANAEFVGSANVRGSLYRVSYYPALVLDDAAGWVLGEVYRLSSNEQLQRLDAYEECTYPSQPDQEYQRKQITVVTDKGTSLMAWIYSYQHPIAGLEKISSGDFLNP</sequence>
<evidence type="ECO:0000313" key="2">
    <source>
        <dbReference type="EMBL" id="MDR7091234.1"/>
    </source>
</evidence>
<dbReference type="InterPro" id="IPR013024">
    <property type="entry name" value="GGCT-like"/>
</dbReference>
<protein>
    <submittedName>
        <fullName evidence="2">Gamma-glutamylcyclotransferase (GGCT)/AIG2-like uncharacterized protein YtfP</fullName>
    </submittedName>
</protein>
<evidence type="ECO:0000313" key="3">
    <source>
        <dbReference type="Proteomes" id="UP001253595"/>
    </source>
</evidence>
<proteinExistence type="predicted"/>
<evidence type="ECO:0000259" key="1">
    <source>
        <dbReference type="Pfam" id="PF06094"/>
    </source>
</evidence>
<dbReference type="Proteomes" id="UP001253595">
    <property type="component" value="Unassembled WGS sequence"/>
</dbReference>